<dbReference type="Pfam" id="PF00550">
    <property type="entry name" value="PP-binding"/>
    <property type="match status" value="1"/>
</dbReference>
<evidence type="ECO:0000313" key="12">
    <source>
        <dbReference type="EMBL" id="KTR26608.1"/>
    </source>
</evidence>
<comment type="subcellular location">
    <subcellularLocation>
        <location evidence="7">Cytoplasm</location>
    </subcellularLocation>
</comment>
<evidence type="ECO:0000256" key="7">
    <source>
        <dbReference type="HAMAP-Rule" id="MF_01217"/>
    </source>
</evidence>
<dbReference type="Proteomes" id="UP000053797">
    <property type="component" value="Unassembled WGS sequence"/>
</dbReference>
<evidence type="ECO:0000256" key="3">
    <source>
        <dbReference type="ARBA" id="ARBA00022553"/>
    </source>
</evidence>
<comment type="caution">
    <text evidence="11">The sequence shown here is derived from an EMBL/GenBank/DDBJ whole genome shotgun (WGS) entry which is preliminary data.</text>
</comment>
<reference evidence="11 14" key="1">
    <citation type="journal article" date="2015" name="Int. J. Syst. Evol. Microbiol.">
        <title>Exiguobacterium enclense sp. nov., isolated from sediment.</title>
        <authorList>
            <person name="Dastager S.G."/>
            <person name="Mawlankar R."/>
            <person name="Sonalkar V.V."/>
            <person name="Thorat M.N."/>
            <person name="Mual P."/>
            <person name="Verma A."/>
            <person name="Krishnamurthi S."/>
            <person name="Tang S.K."/>
            <person name="Li W.J."/>
        </authorList>
    </citation>
    <scope>NUCLEOTIDE SEQUENCE [LARGE SCALE GENOMIC DNA]</scope>
    <source>
        <strain evidence="11 14">NIO-1109</strain>
    </source>
</reference>
<keyword evidence="2 7" id="KW-0444">Lipid biosynthesis</keyword>
<dbReference type="EMBL" id="LDQV01000022">
    <property type="protein sequence ID" value="KTR26608.1"/>
    <property type="molecule type" value="Genomic_DNA"/>
</dbReference>
<dbReference type="UniPathway" id="UPA00094"/>
<dbReference type="PROSITE" id="PS00012">
    <property type="entry name" value="PHOSPHOPANTETHEINE"/>
    <property type="match status" value="1"/>
</dbReference>
<keyword evidence="3 7" id="KW-0597">Phosphoprotein</keyword>
<dbReference type="GO" id="GO:0016020">
    <property type="term" value="C:membrane"/>
    <property type="evidence" value="ECO:0007669"/>
    <property type="project" value="GOC"/>
</dbReference>
<dbReference type="GO" id="GO:0005829">
    <property type="term" value="C:cytosol"/>
    <property type="evidence" value="ECO:0007669"/>
    <property type="project" value="TreeGrafter"/>
</dbReference>
<gene>
    <name evidence="7 13" type="primary">acpP</name>
    <name evidence="11" type="ORF">AS033_04305</name>
    <name evidence="12" type="ORF">RSA11_09455</name>
    <name evidence="13" type="ORF">SZL87_02945</name>
</gene>
<keyword evidence="4 7" id="KW-0276">Fatty acid metabolism</keyword>
<feature type="domain" description="Carrier" evidence="10">
    <location>
        <begin position="1"/>
        <end position="79"/>
    </location>
</feature>
<evidence type="ECO:0000256" key="9">
    <source>
        <dbReference type="RuleBase" id="RU003545"/>
    </source>
</evidence>
<evidence type="ECO:0000256" key="4">
    <source>
        <dbReference type="ARBA" id="ARBA00022832"/>
    </source>
</evidence>
<dbReference type="Proteomes" id="UP000072605">
    <property type="component" value="Unassembled WGS sequence"/>
</dbReference>
<dbReference type="PROSITE" id="PS50075">
    <property type="entry name" value="CARRIER"/>
    <property type="match status" value="1"/>
</dbReference>
<dbReference type="NCBIfam" id="NF002148">
    <property type="entry name" value="PRK00982.1-2"/>
    <property type="match status" value="1"/>
</dbReference>
<dbReference type="InterPro" id="IPR036736">
    <property type="entry name" value="ACP-like_sf"/>
</dbReference>
<dbReference type="OrthoDB" id="9804551at2"/>
<dbReference type="InterPro" id="IPR003231">
    <property type="entry name" value="ACP"/>
</dbReference>
<evidence type="ECO:0000313" key="15">
    <source>
        <dbReference type="Proteomes" id="UP000072605"/>
    </source>
</evidence>
<evidence type="ECO:0000259" key="10">
    <source>
        <dbReference type="PROSITE" id="PS50075"/>
    </source>
</evidence>
<sequence length="79" mass="8949">MTKEQILVDVQEAIAEKLGKEQSEITLDKSFKDDLGADSLEVMELVMDLEDKFEITIEDEQAENLKTVGDVVNYIETQV</sequence>
<evidence type="ECO:0000256" key="6">
    <source>
        <dbReference type="ARBA" id="ARBA00023160"/>
    </source>
</evidence>
<dbReference type="NCBIfam" id="NF002150">
    <property type="entry name" value="PRK00982.1-4"/>
    <property type="match status" value="1"/>
</dbReference>
<comment type="pathway">
    <text evidence="7 9">Lipid metabolism; fatty acid biosynthesis.</text>
</comment>
<dbReference type="SUPFAM" id="SSF47336">
    <property type="entry name" value="ACP-like"/>
    <property type="match status" value="1"/>
</dbReference>
<evidence type="ECO:0000256" key="5">
    <source>
        <dbReference type="ARBA" id="ARBA00023098"/>
    </source>
</evidence>
<dbReference type="NCBIfam" id="TIGR00517">
    <property type="entry name" value="acyl_carrier"/>
    <property type="match status" value="1"/>
</dbReference>
<comment type="similarity">
    <text evidence="7">Belongs to the acyl carrier protein (ACP) family.</text>
</comment>
<reference evidence="12 15" key="2">
    <citation type="journal article" date="2016" name="Front. Microbiol.">
        <title>Genomic Resource of Rice Seed Associated Bacteria.</title>
        <authorList>
            <person name="Midha S."/>
            <person name="Bansal K."/>
            <person name="Sharma S."/>
            <person name="Kumar N."/>
            <person name="Patil P.P."/>
            <person name="Chaudhry V."/>
            <person name="Patil P.B."/>
        </authorList>
    </citation>
    <scope>NUCLEOTIDE SEQUENCE [LARGE SCALE GENOMIC DNA]</scope>
    <source>
        <strain evidence="12 15">RSA11</strain>
    </source>
</reference>
<dbReference type="GeneID" id="90837167"/>
<dbReference type="Proteomes" id="UP001387110">
    <property type="component" value="Unassembled WGS sequence"/>
</dbReference>
<evidence type="ECO:0000313" key="16">
    <source>
        <dbReference type="Proteomes" id="UP001387110"/>
    </source>
</evidence>
<evidence type="ECO:0000313" key="14">
    <source>
        <dbReference type="Proteomes" id="UP000053797"/>
    </source>
</evidence>
<dbReference type="GO" id="GO:0000035">
    <property type="term" value="F:acyl binding"/>
    <property type="evidence" value="ECO:0007669"/>
    <property type="project" value="TreeGrafter"/>
</dbReference>
<evidence type="ECO:0000256" key="2">
    <source>
        <dbReference type="ARBA" id="ARBA00022516"/>
    </source>
</evidence>
<dbReference type="PANTHER" id="PTHR20863:SF76">
    <property type="entry name" value="CARRIER DOMAIN-CONTAINING PROTEIN"/>
    <property type="match status" value="1"/>
</dbReference>
<protein>
    <recommendedName>
        <fullName evidence="7 8">Acyl carrier protein</fullName>
        <shortName evidence="7">ACP</shortName>
    </recommendedName>
</protein>
<dbReference type="PANTHER" id="PTHR20863">
    <property type="entry name" value="ACYL CARRIER PROTEIN"/>
    <property type="match status" value="1"/>
</dbReference>
<dbReference type="AlphaFoldDB" id="A0A0V8GK00"/>
<dbReference type="RefSeq" id="WP_029342095.1">
    <property type="nucleotide sequence ID" value="NZ_FMYN01000001.1"/>
</dbReference>
<dbReference type="GO" id="GO:0000036">
    <property type="term" value="F:acyl carrier activity"/>
    <property type="evidence" value="ECO:0007669"/>
    <property type="project" value="UniProtKB-UniRule"/>
</dbReference>
<evidence type="ECO:0000256" key="8">
    <source>
        <dbReference type="NCBIfam" id="TIGR00517"/>
    </source>
</evidence>
<comment type="PTM">
    <text evidence="9">4'-phosphopantetheine is transferred from CoA to a specific serine of apo-ACP by acpS.</text>
</comment>
<keyword evidence="6 7" id="KW-0275">Fatty acid biosynthesis</keyword>
<reference evidence="13 16" key="3">
    <citation type="submission" date="2023-12" db="EMBL/GenBank/DDBJ databases">
        <authorList>
            <person name="Easwaran N."/>
            <person name="Lazarus H.P.S."/>
        </authorList>
    </citation>
    <scope>NUCLEOTIDE SEQUENCE [LARGE SCALE GENOMIC DNA]</scope>
    <source>
        <strain evidence="13 16">VIT-2023</strain>
    </source>
</reference>
<keyword evidence="16" id="KW-1185">Reference proteome</keyword>
<dbReference type="GO" id="GO:0009245">
    <property type="term" value="P:lipid A biosynthetic process"/>
    <property type="evidence" value="ECO:0007669"/>
    <property type="project" value="TreeGrafter"/>
</dbReference>
<evidence type="ECO:0000313" key="13">
    <source>
        <dbReference type="EMBL" id="MEI4461379.1"/>
    </source>
</evidence>
<evidence type="ECO:0000313" key="11">
    <source>
        <dbReference type="EMBL" id="KSU50611.1"/>
    </source>
</evidence>
<dbReference type="Gene3D" id="1.10.1200.10">
    <property type="entry name" value="ACP-like"/>
    <property type="match status" value="1"/>
</dbReference>
<dbReference type="InterPro" id="IPR009081">
    <property type="entry name" value="PP-bd_ACP"/>
</dbReference>
<dbReference type="InterPro" id="IPR006162">
    <property type="entry name" value="Ppantetheine_attach_site"/>
</dbReference>
<accession>A0A0V8GK00</accession>
<dbReference type="EMBL" id="LNQL01000001">
    <property type="protein sequence ID" value="KSU50611.1"/>
    <property type="molecule type" value="Genomic_DNA"/>
</dbReference>
<dbReference type="EMBL" id="JBAWKY010000001">
    <property type="protein sequence ID" value="MEI4461379.1"/>
    <property type="molecule type" value="Genomic_DNA"/>
</dbReference>
<proteinExistence type="inferred from homology"/>
<comment type="function">
    <text evidence="7 9">Carrier of the growing fatty acid chain in fatty acid biosynthesis.</text>
</comment>
<evidence type="ECO:0000256" key="1">
    <source>
        <dbReference type="ARBA" id="ARBA00022450"/>
    </source>
</evidence>
<feature type="modified residue" description="O-(pantetheine 4'-phosphoryl)serine" evidence="7">
    <location>
        <position position="39"/>
    </location>
</feature>
<organism evidence="11 14">
    <name type="scientific">Exiguobacterium indicum</name>
    <dbReference type="NCBI Taxonomy" id="296995"/>
    <lineage>
        <taxon>Bacteria</taxon>
        <taxon>Bacillati</taxon>
        <taxon>Bacillota</taxon>
        <taxon>Bacilli</taxon>
        <taxon>Bacillales</taxon>
        <taxon>Bacillales Family XII. Incertae Sedis</taxon>
        <taxon>Exiguobacterium</taxon>
    </lineage>
</organism>
<dbReference type="HAMAP" id="MF_01217">
    <property type="entry name" value="Acyl_carrier"/>
    <property type="match status" value="1"/>
</dbReference>
<keyword evidence="5 7" id="KW-0443">Lipid metabolism</keyword>
<keyword evidence="7" id="KW-0963">Cytoplasm</keyword>
<comment type="PTM">
    <text evidence="7">4'-phosphopantetheine is transferred from CoA to a specific serine of apo-ACP by AcpS. This modification is essential for activity because fatty acids are bound in thioester linkage to the sulfhydryl of the prosthetic group.</text>
</comment>
<keyword evidence="1 7" id="KW-0596">Phosphopantetheine</keyword>
<name>A0A0V8GK00_9BACL</name>